<name>A0A4Y9R347_9MICO</name>
<dbReference type="InterPro" id="IPR012349">
    <property type="entry name" value="Split_barrel_FMN-bd"/>
</dbReference>
<reference evidence="3 4" key="1">
    <citation type="journal article" date="2018" name="J. Microbiol.">
        <title>Leifsonia flava sp. nov., a novel actinobacterium isolated from the rhizosphere of Aquilegia viridiflora.</title>
        <authorList>
            <person name="Cai Y."/>
            <person name="Tao W.Z."/>
            <person name="Ma Y.J."/>
            <person name="Cheng J."/>
            <person name="Zhang M.Y."/>
            <person name="Zhang Y.X."/>
        </authorList>
    </citation>
    <scope>NUCLEOTIDE SEQUENCE [LARGE SCALE GENOMIC DNA]</scope>
    <source>
        <strain evidence="3 4">SYP-B2174</strain>
    </source>
</reference>
<evidence type="ECO:0000313" key="4">
    <source>
        <dbReference type="Proteomes" id="UP000298127"/>
    </source>
</evidence>
<gene>
    <name evidence="3" type="ORF">E4M00_10140</name>
</gene>
<proteinExistence type="predicted"/>
<dbReference type="InterPro" id="IPR019920">
    <property type="entry name" value="F420-binding_dom_put"/>
</dbReference>
<dbReference type="SUPFAM" id="SSF50475">
    <property type="entry name" value="FMN-binding split barrel"/>
    <property type="match status" value="1"/>
</dbReference>
<dbReference type="EMBL" id="SPQZ01000003">
    <property type="protein sequence ID" value="TFV98352.1"/>
    <property type="molecule type" value="Genomic_DNA"/>
</dbReference>
<dbReference type="InterPro" id="IPR011576">
    <property type="entry name" value="Pyridox_Oxase_N"/>
</dbReference>
<dbReference type="RefSeq" id="WP_135120337.1">
    <property type="nucleotide sequence ID" value="NZ_SPQZ01000003.1"/>
</dbReference>
<dbReference type="NCBIfam" id="TIGR03618">
    <property type="entry name" value="Rv1155_F420"/>
    <property type="match status" value="1"/>
</dbReference>
<dbReference type="GO" id="GO:0016627">
    <property type="term" value="F:oxidoreductase activity, acting on the CH-CH group of donors"/>
    <property type="evidence" value="ECO:0007669"/>
    <property type="project" value="TreeGrafter"/>
</dbReference>
<dbReference type="GO" id="GO:0005829">
    <property type="term" value="C:cytosol"/>
    <property type="evidence" value="ECO:0007669"/>
    <property type="project" value="TreeGrafter"/>
</dbReference>
<evidence type="ECO:0000259" key="2">
    <source>
        <dbReference type="Pfam" id="PF01243"/>
    </source>
</evidence>
<dbReference type="Proteomes" id="UP000298127">
    <property type="component" value="Unassembled WGS sequence"/>
</dbReference>
<dbReference type="PANTHER" id="PTHR35176">
    <property type="entry name" value="HEME OXYGENASE HI_0854-RELATED"/>
    <property type="match status" value="1"/>
</dbReference>
<keyword evidence="4" id="KW-1185">Reference proteome</keyword>
<dbReference type="GO" id="GO:0070967">
    <property type="term" value="F:coenzyme F420 binding"/>
    <property type="evidence" value="ECO:0007669"/>
    <property type="project" value="TreeGrafter"/>
</dbReference>
<keyword evidence="1" id="KW-0560">Oxidoreductase</keyword>
<dbReference type="InterPro" id="IPR052019">
    <property type="entry name" value="F420H2_bilvrd_red/Heme_oxyg"/>
</dbReference>
<organism evidence="3 4">
    <name type="scientific">Orlajensenia leifsoniae</name>
    <dbReference type="NCBI Taxonomy" id="2561933"/>
    <lineage>
        <taxon>Bacteria</taxon>
        <taxon>Bacillati</taxon>
        <taxon>Actinomycetota</taxon>
        <taxon>Actinomycetes</taxon>
        <taxon>Micrococcales</taxon>
        <taxon>Microbacteriaceae</taxon>
        <taxon>Orlajensenia</taxon>
    </lineage>
</organism>
<dbReference type="AlphaFoldDB" id="A0A4Y9R347"/>
<dbReference type="Gene3D" id="2.30.110.10">
    <property type="entry name" value="Electron Transport, Fmn-binding Protein, Chain A"/>
    <property type="match status" value="1"/>
</dbReference>
<dbReference type="PANTHER" id="PTHR35176:SF1">
    <property type="entry name" value="F420H(2)-DEPENDENT BILIVERDIN REDUCTASE"/>
    <property type="match status" value="1"/>
</dbReference>
<evidence type="ECO:0000256" key="1">
    <source>
        <dbReference type="ARBA" id="ARBA00023002"/>
    </source>
</evidence>
<dbReference type="Pfam" id="PF01243">
    <property type="entry name" value="PNPOx_N"/>
    <property type="match status" value="1"/>
</dbReference>
<comment type="caution">
    <text evidence="3">The sequence shown here is derived from an EMBL/GenBank/DDBJ whole genome shotgun (WGS) entry which is preliminary data.</text>
</comment>
<evidence type="ECO:0000313" key="3">
    <source>
        <dbReference type="EMBL" id="TFV98352.1"/>
    </source>
</evidence>
<accession>A0A4Y9R347</accession>
<protein>
    <submittedName>
        <fullName evidence="3">PPOX class F420-dependent oxidoreductase</fullName>
    </submittedName>
</protein>
<sequence>MTKLARLSPDGLAFVTDRHLATLSTIAPDGGIHVVAVGFTVEQRGSGELIARIITSGPSQKVRNVERSVIATIGQVEGPQWLSLAGKAEILRDPESVADAVERYAARYRQPQPNPLRVVIAITVTKVLGSAGLLEK</sequence>
<feature type="domain" description="Pyridoxamine 5'-phosphate oxidase N-terminal" evidence="2">
    <location>
        <begin position="13"/>
        <end position="128"/>
    </location>
</feature>